<evidence type="ECO:0000313" key="1">
    <source>
        <dbReference type="EMBL" id="GFO40431.1"/>
    </source>
</evidence>
<organism evidence="1 2">
    <name type="scientific">Plakobranchus ocellatus</name>
    <dbReference type="NCBI Taxonomy" id="259542"/>
    <lineage>
        <taxon>Eukaryota</taxon>
        <taxon>Metazoa</taxon>
        <taxon>Spiralia</taxon>
        <taxon>Lophotrochozoa</taxon>
        <taxon>Mollusca</taxon>
        <taxon>Gastropoda</taxon>
        <taxon>Heterobranchia</taxon>
        <taxon>Euthyneura</taxon>
        <taxon>Panpulmonata</taxon>
        <taxon>Sacoglossa</taxon>
        <taxon>Placobranchoidea</taxon>
        <taxon>Plakobranchidae</taxon>
        <taxon>Plakobranchus</taxon>
    </lineage>
</organism>
<dbReference type="Proteomes" id="UP000735302">
    <property type="component" value="Unassembled WGS sequence"/>
</dbReference>
<dbReference type="EMBL" id="BLXT01007613">
    <property type="protein sequence ID" value="GFO40431.1"/>
    <property type="molecule type" value="Genomic_DNA"/>
</dbReference>
<evidence type="ECO:0000313" key="2">
    <source>
        <dbReference type="Proteomes" id="UP000735302"/>
    </source>
</evidence>
<reference evidence="1 2" key="1">
    <citation type="journal article" date="2021" name="Elife">
        <title>Chloroplast acquisition without the gene transfer in kleptoplastic sea slugs, Plakobranchus ocellatus.</title>
        <authorList>
            <person name="Maeda T."/>
            <person name="Takahashi S."/>
            <person name="Yoshida T."/>
            <person name="Shimamura S."/>
            <person name="Takaki Y."/>
            <person name="Nagai Y."/>
            <person name="Toyoda A."/>
            <person name="Suzuki Y."/>
            <person name="Arimoto A."/>
            <person name="Ishii H."/>
            <person name="Satoh N."/>
            <person name="Nishiyama T."/>
            <person name="Hasebe M."/>
            <person name="Maruyama T."/>
            <person name="Minagawa J."/>
            <person name="Obokata J."/>
            <person name="Shigenobu S."/>
        </authorList>
    </citation>
    <scope>NUCLEOTIDE SEQUENCE [LARGE SCALE GENOMIC DNA]</scope>
</reference>
<dbReference type="AlphaFoldDB" id="A0AAV4D8Q5"/>
<name>A0AAV4D8Q5_9GAST</name>
<gene>
    <name evidence="1" type="ORF">PoB_006693600</name>
</gene>
<accession>A0AAV4D8Q5</accession>
<keyword evidence="2" id="KW-1185">Reference proteome</keyword>
<sequence>MEDNSAQGAPARGLVRVAMYEDNNAQGAPARGLVRVVMNEDNVNAQGAPARGLVRVRTCIEDCVSVQKAPARGLVTVGTGNHHQISRRMKKWHTNRNPDVHGCEYPGPAQDLMEANAVAGLHGA</sequence>
<proteinExistence type="predicted"/>
<comment type="caution">
    <text evidence="1">The sequence shown here is derived from an EMBL/GenBank/DDBJ whole genome shotgun (WGS) entry which is preliminary data.</text>
</comment>
<protein>
    <submittedName>
        <fullName evidence="1">Uncharacterized protein</fullName>
    </submittedName>
</protein>